<protein>
    <submittedName>
        <fullName evidence="1">Uncharacterized protein</fullName>
    </submittedName>
</protein>
<dbReference type="EMBL" id="BHZD01000001">
    <property type="protein sequence ID" value="GCD43729.1"/>
    <property type="molecule type" value="Genomic_DNA"/>
</dbReference>
<name>A0A401W329_STREY</name>
<keyword evidence="2" id="KW-1185">Reference proteome</keyword>
<reference evidence="1 2" key="1">
    <citation type="submission" date="2018-11" db="EMBL/GenBank/DDBJ databases">
        <title>Whole genome sequence of Streptomyces paromomycinus NBRC 15454(T).</title>
        <authorList>
            <person name="Komaki H."/>
            <person name="Tamura T."/>
        </authorList>
    </citation>
    <scope>NUCLEOTIDE SEQUENCE [LARGE SCALE GENOMIC DNA]</scope>
    <source>
        <strain evidence="1 2">NBRC 15454</strain>
    </source>
</reference>
<accession>A0A401W329</accession>
<organism evidence="1 2">
    <name type="scientific">Streptomyces paromomycinus</name>
    <name type="common">Streptomyces rimosus subsp. paromomycinus</name>
    <dbReference type="NCBI Taxonomy" id="92743"/>
    <lineage>
        <taxon>Bacteria</taxon>
        <taxon>Bacillati</taxon>
        <taxon>Actinomycetota</taxon>
        <taxon>Actinomycetes</taxon>
        <taxon>Kitasatosporales</taxon>
        <taxon>Streptomycetaceae</taxon>
        <taxon>Streptomyces</taxon>
    </lineage>
</organism>
<dbReference type="Proteomes" id="UP000286746">
    <property type="component" value="Unassembled WGS sequence"/>
</dbReference>
<sequence>MVEVVEVAGLSAEMMRKVETRWARRQTLACFTVAVLTKCLSCGECLVWPL</sequence>
<comment type="caution">
    <text evidence="1">The sequence shown here is derived from an EMBL/GenBank/DDBJ whole genome shotgun (WGS) entry which is preliminary data.</text>
</comment>
<gene>
    <name evidence="1" type="ORF">GKJPGBOP_03411</name>
</gene>
<evidence type="ECO:0000313" key="2">
    <source>
        <dbReference type="Proteomes" id="UP000286746"/>
    </source>
</evidence>
<evidence type="ECO:0000313" key="1">
    <source>
        <dbReference type="EMBL" id="GCD43729.1"/>
    </source>
</evidence>
<dbReference type="AlphaFoldDB" id="A0A401W329"/>
<proteinExistence type="predicted"/>